<sequence>MKKLFTILLACALLLTAAGCGGAASSATPTPSASAAPSEAPAKVLQVGIIQLVDNGAFADMREGFIARLRELGYTEDKLEIDYKNANGDAATLNSICQTMADEKKDLIVTIATPPTQAMVNMDTGIPVFFISVSNPVGAGVITELSKPDKNATGTSNAIPVSEMFKLSDKLTPGVETYGLIYNTGEVNSVTTITNAKAFMDANGLKYKEAVVTASSEVQQAAQSLAESVDAFFIPNDSMVQSAMPQVAEVAKDAKIPVYGSSAVMVASGAFATISIDDTTIGSMTADMVGQYLSGTAIESIPAVVVSEFTTVINKTTADAIGVTVAQDVLDSAVILE</sequence>
<evidence type="ECO:0008006" key="2">
    <source>
        <dbReference type="Google" id="ProtNLM"/>
    </source>
</evidence>
<dbReference type="SUPFAM" id="SSF53822">
    <property type="entry name" value="Periplasmic binding protein-like I"/>
    <property type="match status" value="1"/>
</dbReference>
<dbReference type="CDD" id="cd06325">
    <property type="entry name" value="PBP1_ABC_unchar_transporter"/>
    <property type="match status" value="1"/>
</dbReference>
<gene>
    <name evidence="1" type="ORF">SDC9_80954</name>
</gene>
<dbReference type="PANTHER" id="PTHR35271:SF1">
    <property type="entry name" value="ABC TRANSPORTER, SUBSTRATE-BINDING LIPOPROTEIN"/>
    <property type="match status" value="1"/>
</dbReference>
<organism evidence="1">
    <name type="scientific">bioreactor metagenome</name>
    <dbReference type="NCBI Taxonomy" id="1076179"/>
    <lineage>
        <taxon>unclassified sequences</taxon>
        <taxon>metagenomes</taxon>
        <taxon>ecological metagenomes</taxon>
    </lineage>
</organism>
<dbReference type="InterPro" id="IPR007487">
    <property type="entry name" value="ABC_transpt-TYRBP-like"/>
</dbReference>
<name>A0A644Z2Y8_9ZZZZ</name>
<protein>
    <recommendedName>
        <fullName evidence="2">ABC transporter substrate-binding protein</fullName>
    </recommendedName>
</protein>
<accession>A0A644Z2Y8</accession>
<reference evidence="1" key="1">
    <citation type="submission" date="2019-08" db="EMBL/GenBank/DDBJ databases">
        <authorList>
            <person name="Kucharzyk K."/>
            <person name="Murdoch R.W."/>
            <person name="Higgins S."/>
            <person name="Loffler F."/>
        </authorList>
    </citation>
    <scope>NUCLEOTIDE SEQUENCE</scope>
</reference>
<dbReference type="PANTHER" id="PTHR35271">
    <property type="entry name" value="ABC TRANSPORTER, SUBSTRATE-BINDING LIPOPROTEIN-RELATED"/>
    <property type="match status" value="1"/>
</dbReference>
<comment type="caution">
    <text evidence="1">The sequence shown here is derived from an EMBL/GenBank/DDBJ whole genome shotgun (WGS) entry which is preliminary data.</text>
</comment>
<dbReference type="AlphaFoldDB" id="A0A644Z2Y8"/>
<dbReference type="PROSITE" id="PS51257">
    <property type="entry name" value="PROKAR_LIPOPROTEIN"/>
    <property type="match status" value="1"/>
</dbReference>
<dbReference type="EMBL" id="VSSQ01006953">
    <property type="protein sequence ID" value="MPM34371.1"/>
    <property type="molecule type" value="Genomic_DNA"/>
</dbReference>
<dbReference type="Pfam" id="PF04392">
    <property type="entry name" value="ABC_sub_bind"/>
    <property type="match status" value="1"/>
</dbReference>
<dbReference type="Gene3D" id="3.40.50.2300">
    <property type="match status" value="2"/>
</dbReference>
<dbReference type="InterPro" id="IPR028082">
    <property type="entry name" value="Peripla_BP_I"/>
</dbReference>
<evidence type="ECO:0000313" key="1">
    <source>
        <dbReference type="EMBL" id="MPM34371.1"/>
    </source>
</evidence>
<proteinExistence type="predicted"/>